<evidence type="ECO:0000259" key="1">
    <source>
        <dbReference type="Pfam" id="PF02589"/>
    </source>
</evidence>
<dbReference type="InterPro" id="IPR024185">
    <property type="entry name" value="FTHF_cligase-like_sf"/>
</dbReference>
<organism evidence="2 3">
    <name type="scientific">Pyramidobacter piscolens W5455</name>
    <dbReference type="NCBI Taxonomy" id="352165"/>
    <lineage>
        <taxon>Bacteria</taxon>
        <taxon>Thermotogati</taxon>
        <taxon>Synergistota</taxon>
        <taxon>Synergistia</taxon>
        <taxon>Synergistales</taxon>
        <taxon>Dethiosulfovibrionaceae</taxon>
        <taxon>Pyramidobacter</taxon>
    </lineage>
</organism>
<evidence type="ECO:0000313" key="3">
    <source>
        <dbReference type="Proteomes" id="UP000006462"/>
    </source>
</evidence>
<proteinExistence type="predicted"/>
<protein>
    <recommendedName>
        <fullName evidence="1">LUD domain-containing protein</fullName>
    </recommendedName>
</protein>
<keyword evidence="3" id="KW-1185">Reference proteome</keyword>
<dbReference type="PANTHER" id="PTHR36179">
    <property type="entry name" value="LUD_DOM DOMAIN-CONTAINING PROTEIN"/>
    <property type="match status" value="1"/>
</dbReference>
<dbReference type="InterPro" id="IPR003741">
    <property type="entry name" value="LUD_dom"/>
</dbReference>
<name>A0ABM9ZT84_9BACT</name>
<evidence type="ECO:0000313" key="2">
    <source>
        <dbReference type="EMBL" id="EFB90120.1"/>
    </source>
</evidence>
<dbReference type="Pfam" id="PF02589">
    <property type="entry name" value="LUD_dom"/>
    <property type="match status" value="1"/>
</dbReference>
<dbReference type="EMBL" id="ADFP01000095">
    <property type="protein sequence ID" value="EFB90120.1"/>
    <property type="molecule type" value="Genomic_DNA"/>
</dbReference>
<reference evidence="2 3" key="1">
    <citation type="submission" date="2009-12" db="EMBL/GenBank/DDBJ databases">
        <authorList>
            <person name="Shrivastava S."/>
            <person name="Madupu R."/>
            <person name="Durkin A.S."/>
            <person name="Torralba M."/>
            <person name="Methe B."/>
            <person name="Sutton G.G."/>
            <person name="Strausberg R.L."/>
            <person name="Nelson K.E."/>
        </authorList>
    </citation>
    <scope>NUCLEOTIDE SEQUENCE [LARGE SCALE GENOMIC DNA]</scope>
    <source>
        <strain evidence="2 3">W5455</strain>
    </source>
</reference>
<sequence>MARGELIQPRSTPRFIFRTETKTTCLAGKSFYNRSTVGAAAGKIFGGDIMPCEKFIANLRKNRFQAVYFATAAEATDYLASRVRNKTVGFGDSHTLLEMGLAERLREHNLVYDPTPLSGAEFKAAADRAMTADVFMLSVNAAAETGELVNIDSSGNRVAGSLWGHEKVYFVFSADKIEPTLEAAIFRARNTAAVINASRFGFKTPCAVRGDRCYDCSSPDRICNTLVVYMKKEKSMDMEAVIIGEKLGY</sequence>
<feature type="domain" description="LUD" evidence="1">
    <location>
        <begin position="52"/>
        <end position="230"/>
    </location>
</feature>
<dbReference type="Gene3D" id="3.40.50.10420">
    <property type="entry name" value="NagB/RpiA/CoA transferase-like"/>
    <property type="match status" value="1"/>
</dbReference>
<dbReference type="Proteomes" id="UP000006462">
    <property type="component" value="Unassembled WGS sequence"/>
</dbReference>
<comment type="caution">
    <text evidence="2">The sequence shown here is derived from an EMBL/GenBank/DDBJ whole genome shotgun (WGS) entry which is preliminary data.</text>
</comment>
<accession>A0ABM9ZT84</accession>
<gene>
    <name evidence="2" type="ORF">HMPREF7215_1841</name>
</gene>
<dbReference type="PANTHER" id="PTHR36179:SF2">
    <property type="entry name" value="LUD DOMAIN-CONTAINING PROTEIN"/>
    <property type="match status" value="1"/>
</dbReference>